<dbReference type="GO" id="GO:0019867">
    <property type="term" value="C:outer membrane"/>
    <property type="evidence" value="ECO:0007669"/>
    <property type="project" value="InterPro"/>
</dbReference>
<evidence type="ECO:0000259" key="8">
    <source>
        <dbReference type="Pfam" id="PF07244"/>
    </source>
</evidence>
<dbReference type="InterPro" id="IPR039910">
    <property type="entry name" value="D15-like"/>
</dbReference>
<dbReference type="PANTHER" id="PTHR12815:SF47">
    <property type="entry name" value="TRANSLOCATION AND ASSEMBLY MODULE SUBUNIT TAMA"/>
    <property type="match status" value="1"/>
</dbReference>
<dbReference type="Pfam" id="PF01103">
    <property type="entry name" value="Omp85"/>
    <property type="match status" value="1"/>
</dbReference>
<keyword evidence="5" id="KW-0998">Cell outer membrane</keyword>
<gene>
    <name evidence="9" type="ORF">AAG747_04585</name>
</gene>
<evidence type="ECO:0000313" key="10">
    <source>
        <dbReference type="Proteomes" id="UP001403385"/>
    </source>
</evidence>
<organism evidence="9 10">
    <name type="scientific">Rapidithrix thailandica</name>
    <dbReference type="NCBI Taxonomy" id="413964"/>
    <lineage>
        <taxon>Bacteria</taxon>
        <taxon>Pseudomonadati</taxon>
        <taxon>Bacteroidota</taxon>
        <taxon>Cytophagia</taxon>
        <taxon>Cytophagales</taxon>
        <taxon>Flammeovirgaceae</taxon>
        <taxon>Rapidithrix</taxon>
    </lineage>
</organism>
<dbReference type="Pfam" id="PF07244">
    <property type="entry name" value="POTRA"/>
    <property type="match status" value="1"/>
</dbReference>
<evidence type="ECO:0000259" key="7">
    <source>
        <dbReference type="Pfam" id="PF01103"/>
    </source>
</evidence>
<sequence>MYNQKIKGNKHIASDELEQFYRQKPNRKFPLIPFTPYLYFYFLGKKKYEKTFDQRVAKFEKRIRKEEEKVDKLYQNLQVLQQEAQYNVHRKLHRKDSLKVLKKIRKQKSKLNQYTEKLAAYKREGNWLMRTVGEPPSIANDFSTRQSVSQMEKYLKKRGFFRGTVAVKADTLKKLISHTYLIKEREPYRIDSISYSINDSTLYHLMKQKSSRSKLLNVGDIYNEENLGKERERISRYLKNHGYFDLTKSYIFYQVDTTNRTAAAHINVMIKNPSEASKHLQYTVDTVIFESGVDVRKSRSTSAKEYHGITYKVFKNKYSQKVLDNNIYIRPKSLYKLSDAEETQRSLAGLDVFKFVNINYEKQSKGSLKAHIFTNDQKKFEYSIEAGLNVSQSLPGPFVSLSFKDRNIFKGAEILDFNARMAIEAQTALTNEKINYTSKEYGFNLGLSFPRLLLPYSKIIQRKLSMFNTRTRVSVGYSFIDRPEYARVNSQLQGSYQWQNKNNLLFNIKPLDLSIINTQRLSNDFRQTLDTLFAQGNNLKNSFDSSFVSSINLTVIKASDDFGKNSFESSTFIRFYAESGGTLVNLYGNEVKTEGRLFGLRVYRFYKTNIDFRKNVRTGLKSQLATRINIGFAKPYGKFTTSLPYEKYFFSGGSNSNRAWRPRRVGPGTYAPRTNDGLIDDRFEQPGEIILELNAELRKHLFSVVEGALFVDATNVWTSQEDPSRPGAEFEYKDFWRELAIGVGAGVRLNFSFVLVRFDLGIKAYDPAQPLHKRFVLGNLFEKPLGSGQAIFNIGIGYPF</sequence>
<evidence type="ECO:0000256" key="4">
    <source>
        <dbReference type="ARBA" id="ARBA00023136"/>
    </source>
</evidence>
<evidence type="ECO:0000313" key="9">
    <source>
        <dbReference type="EMBL" id="MEN7547171.1"/>
    </source>
</evidence>
<evidence type="ECO:0000256" key="2">
    <source>
        <dbReference type="ARBA" id="ARBA00022692"/>
    </source>
</evidence>
<dbReference type="PANTHER" id="PTHR12815">
    <property type="entry name" value="SORTING AND ASSEMBLY MACHINERY SAMM50 PROTEIN FAMILY MEMBER"/>
    <property type="match status" value="1"/>
</dbReference>
<comment type="subcellular location">
    <subcellularLocation>
        <location evidence="1">Membrane</location>
    </subcellularLocation>
</comment>
<keyword evidence="10" id="KW-1185">Reference proteome</keyword>
<accession>A0AAW9S244</accession>
<dbReference type="EMBL" id="JBDKWZ010000002">
    <property type="protein sequence ID" value="MEN7547171.1"/>
    <property type="molecule type" value="Genomic_DNA"/>
</dbReference>
<keyword evidence="3" id="KW-0732">Signal</keyword>
<name>A0AAW9S244_9BACT</name>
<keyword evidence="6" id="KW-0175">Coiled coil</keyword>
<feature type="coiled-coil region" evidence="6">
    <location>
        <begin position="49"/>
        <end position="124"/>
    </location>
</feature>
<feature type="domain" description="POTRA" evidence="8">
    <location>
        <begin position="199"/>
        <end position="247"/>
    </location>
</feature>
<feature type="domain" description="Bacterial surface antigen (D15)" evidence="7">
    <location>
        <begin position="399"/>
        <end position="775"/>
    </location>
</feature>
<dbReference type="AlphaFoldDB" id="A0AAW9S244"/>
<dbReference type="Proteomes" id="UP001403385">
    <property type="component" value="Unassembled WGS sequence"/>
</dbReference>
<dbReference type="RefSeq" id="WP_346819957.1">
    <property type="nucleotide sequence ID" value="NZ_JBDKWZ010000002.1"/>
</dbReference>
<dbReference type="InterPro" id="IPR000184">
    <property type="entry name" value="Bac_surfAg_D15"/>
</dbReference>
<evidence type="ECO:0000256" key="6">
    <source>
        <dbReference type="SAM" id="Coils"/>
    </source>
</evidence>
<comment type="caution">
    <text evidence="9">The sequence shown here is derived from an EMBL/GenBank/DDBJ whole genome shotgun (WGS) entry which is preliminary data.</text>
</comment>
<keyword evidence="2" id="KW-0812">Transmembrane</keyword>
<dbReference type="Gene3D" id="2.40.160.50">
    <property type="entry name" value="membrane protein fhac: a member of the omp85/tpsb transporter family"/>
    <property type="match status" value="1"/>
</dbReference>
<evidence type="ECO:0000256" key="1">
    <source>
        <dbReference type="ARBA" id="ARBA00004370"/>
    </source>
</evidence>
<dbReference type="InterPro" id="IPR010827">
    <property type="entry name" value="BamA/TamA_POTRA"/>
</dbReference>
<reference evidence="9 10" key="1">
    <citation type="submission" date="2024-04" db="EMBL/GenBank/DDBJ databases">
        <title>Novel genus in family Flammeovirgaceae.</title>
        <authorList>
            <person name="Nguyen T.H."/>
            <person name="Vuong T.Q."/>
            <person name="Le H."/>
            <person name="Kim S.-G."/>
        </authorList>
    </citation>
    <scope>NUCLEOTIDE SEQUENCE [LARGE SCALE GENOMIC DNA]</scope>
    <source>
        <strain evidence="9 10">JCM 23209</strain>
    </source>
</reference>
<keyword evidence="4" id="KW-0472">Membrane</keyword>
<protein>
    <submittedName>
        <fullName evidence="9">BamA/TamA family outer membrane protein</fullName>
    </submittedName>
</protein>
<proteinExistence type="predicted"/>
<evidence type="ECO:0000256" key="3">
    <source>
        <dbReference type="ARBA" id="ARBA00022729"/>
    </source>
</evidence>
<evidence type="ECO:0000256" key="5">
    <source>
        <dbReference type="ARBA" id="ARBA00023237"/>
    </source>
</evidence>